<dbReference type="EMBL" id="CP043435">
    <property type="protein sequence ID" value="QEL44930.1"/>
    <property type="molecule type" value="Genomic_DNA"/>
</dbReference>
<evidence type="ECO:0000256" key="1">
    <source>
        <dbReference type="SAM" id="Phobius"/>
    </source>
</evidence>
<sequence>MIKFLLNLASFVWIVMLFLIVNDIKFNIKIFEYEIVFSLAWLFLSFFINFLLYIFIRYLSKKSTRDNLKFIKIYPVYSEYVASYFAVCVVTFSMSFLTHTNSIVETSLIGKIIIVLFLFYIFHINNIGYLNPFLYLIGKRVYKVESENSNFIIIADKINELKNTMKIDSLIKIDENTFYKIKEN</sequence>
<organism evidence="2 3">
    <name type="scientific">Campylobacter fetus subsp. venerealis NCTC 10354</name>
    <dbReference type="NCBI Taxonomy" id="983328"/>
    <lineage>
        <taxon>Bacteria</taxon>
        <taxon>Pseudomonadati</taxon>
        <taxon>Campylobacterota</taxon>
        <taxon>Epsilonproteobacteria</taxon>
        <taxon>Campylobacterales</taxon>
        <taxon>Campylobacteraceae</taxon>
        <taxon>Campylobacter</taxon>
        <taxon>Campylobacter fetus subsp. venerealis bv. venerealis</taxon>
    </lineage>
</organism>
<proteinExistence type="predicted"/>
<protein>
    <submittedName>
        <fullName evidence="2">Membrane protein</fullName>
    </submittedName>
</protein>
<feature type="transmembrane region" description="Helical" evidence="1">
    <location>
        <begin position="108"/>
        <end position="130"/>
    </location>
</feature>
<dbReference type="GeneID" id="61064817"/>
<feature type="transmembrane region" description="Helical" evidence="1">
    <location>
        <begin position="36"/>
        <end position="56"/>
    </location>
</feature>
<gene>
    <name evidence="2" type="ORF">CFVT_0981</name>
</gene>
<keyword evidence="1" id="KW-0812">Transmembrane</keyword>
<feature type="transmembrane region" description="Helical" evidence="1">
    <location>
        <begin position="5"/>
        <end position="24"/>
    </location>
</feature>
<accession>A0AAE6IYP6</accession>
<keyword evidence="1" id="KW-1133">Transmembrane helix</keyword>
<feature type="transmembrane region" description="Helical" evidence="1">
    <location>
        <begin position="77"/>
        <end position="96"/>
    </location>
</feature>
<name>A0AAE6IYP6_CAMFE</name>
<evidence type="ECO:0000313" key="3">
    <source>
        <dbReference type="Proteomes" id="UP000322035"/>
    </source>
</evidence>
<dbReference type="AlphaFoldDB" id="A0AAE6IYP6"/>
<dbReference type="Proteomes" id="UP000322035">
    <property type="component" value="Chromosome"/>
</dbReference>
<evidence type="ECO:0000313" key="2">
    <source>
        <dbReference type="EMBL" id="QEL44930.1"/>
    </source>
</evidence>
<keyword evidence="1" id="KW-0472">Membrane</keyword>
<reference evidence="2 3" key="1">
    <citation type="submission" date="2019-08" db="EMBL/GenBank/DDBJ databases">
        <title>Complete genomes of the Campylobacter fetus subsp. venerealis, Campylobacter lari subsp. concheus, Campylobacter sputorum bv. sputorum and Campylobacter volucris type strains.</title>
        <authorList>
            <person name="Miller W.G."/>
            <person name="Yee E."/>
        </authorList>
    </citation>
    <scope>NUCLEOTIDE SEQUENCE [LARGE SCALE GENOMIC DNA]</scope>
    <source>
        <strain evidence="2 3">NCTC 10354</strain>
    </source>
</reference>
<dbReference type="RefSeq" id="WP_024305237.1">
    <property type="nucleotide sequence ID" value="NZ_CP043435.1"/>
</dbReference>